<protein>
    <submittedName>
        <fullName evidence="2">Uncharacterized protein</fullName>
    </submittedName>
</protein>
<organism evidence="2 3">
    <name type="scientific">Rhododendron griersonianum</name>
    <dbReference type="NCBI Taxonomy" id="479676"/>
    <lineage>
        <taxon>Eukaryota</taxon>
        <taxon>Viridiplantae</taxon>
        <taxon>Streptophyta</taxon>
        <taxon>Embryophyta</taxon>
        <taxon>Tracheophyta</taxon>
        <taxon>Spermatophyta</taxon>
        <taxon>Magnoliopsida</taxon>
        <taxon>eudicotyledons</taxon>
        <taxon>Gunneridae</taxon>
        <taxon>Pentapetalae</taxon>
        <taxon>asterids</taxon>
        <taxon>Ericales</taxon>
        <taxon>Ericaceae</taxon>
        <taxon>Ericoideae</taxon>
        <taxon>Rhodoreae</taxon>
        <taxon>Rhododendron</taxon>
    </lineage>
</organism>
<feature type="region of interest" description="Disordered" evidence="1">
    <location>
        <begin position="201"/>
        <end position="251"/>
    </location>
</feature>
<keyword evidence="3" id="KW-1185">Reference proteome</keyword>
<evidence type="ECO:0000313" key="3">
    <source>
        <dbReference type="Proteomes" id="UP000823749"/>
    </source>
</evidence>
<sequence>MPTKRKAIVSKKKQKKIKTIDAPLDLGRFTSRAMTVERFVDTDKLARTGIPNLIIGSNLENLMKQKGQANVDMVCEIFHGIIRPYDTINHKMVPVLRGVKVEFSADSIAEFLEVDCPNPYDKRQYPFLSGVRLPDKLEIAKALYVNGIKPTDEWCVRFLKPDVSVLHVMVWYNLDPRGVKNAFNKFKADVKEMRKAFLHCENDSSTDEREDGAESEDGTGGKNEAESDDGTGKEEDGTEGESGDDSKDRDE</sequence>
<feature type="compositionally biased region" description="Acidic residues" evidence="1">
    <location>
        <begin position="204"/>
        <end position="217"/>
    </location>
</feature>
<dbReference type="EMBL" id="JACTNZ010000010">
    <property type="protein sequence ID" value="KAG5528128.1"/>
    <property type="molecule type" value="Genomic_DNA"/>
</dbReference>
<comment type="caution">
    <text evidence="2">The sequence shown here is derived from an EMBL/GenBank/DDBJ whole genome shotgun (WGS) entry which is preliminary data.</text>
</comment>
<dbReference type="AlphaFoldDB" id="A0AAV6IHL9"/>
<evidence type="ECO:0000256" key="1">
    <source>
        <dbReference type="SAM" id="MobiDB-lite"/>
    </source>
</evidence>
<reference evidence="2" key="1">
    <citation type="submission" date="2020-08" db="EMBL/GenBank/DDBJ databases">
        <title>Plant Genome Project.</title>
        <authorList>
            <person name="Zhang R.-G."/>
        </authorList>
    </citation>
    <scope>NUCLEOTIDE SEQUENCE</scope>
    <source>
        <strain evidence="2">WSP0</strain>
        <tissue evidence="2">Leaf</tissue>
    </source>
</reference>
<accession>A0AAV6IHL9</accession>
<gene>
    <name evidence="2" type="ORF">RHGRI_028907</name>
</gene>
<evidence type="ECO:0000313" key="2">
    <source>
        <dbReference type="EMBL" id="KAG5528128.1"/>
    </source>
</evidence>
<dbReference type="Proteomes" id="UP000823749">
    <property type="component" value="Chromosome 10"/>
</dbReference>
<name>A0AAV6IHL9_9ERIC</name>
<proteinExistence type="predicted"/>